<accession>A0ABS5KLI3</accession>
<dbReference type="Proteomes" id="UP000730482">
    <property type="component" value="Unassembled WGS sequence"/>
</dbReference>
<dbReference type="CDD" id="cd12954">
    <property type="entry name" value="MMP_TTHA0227_like_1"/>
    <property type="match status" value="1"/>
</dbReference>
<organism evidence="2 3">
    <name type="scientific">Catenulispora pinistramenti</name>
    <dbReference type="NCBI Taxonomy" id="2705254"/>
    <lineage>
        <taxon>Bacteria</taxon>
        <taxon>Bacillati</taxon>
        <taxon>Actinomycetota</taxon>
        <taxon>Actinomycetes</taxon>
        <taxon>Catenulisporales</taxon>
        <taxon>Catenulisporaceae</taxon>
        <taxon>Catenulispora</taxon>
    </lineage>
</organism>
<feature type="region of interest" description="Disordered" evidence="1">
    <location>
        <begin position="15"/>
        <end position="50"/>
    </location>
</feature>
<evidence type="ECO:0000313" key="3">
    <source>
        <dbReference type="Proteomes" id="UP000730482"/>
    </source>
</evidence>
<sequence>MTVAERRIGGYARRVPITASIRSGAGQEPRRRKHTRDRRGRGLRGPLAPPQVPLALTRAEQFDELVLDAVERLERRWPRLAEVELAVEEVPPADADRWSEEAVPLGRVITDRPDEPVRIVLYRRPVEARAAGRPELADLVYEVVVEQVAELLGMEPDEVDEGRDVDG</sequence>
<reference evidence="2 3" key="1">
    <citation type="submission" date="2020-02" db="EMBL/GenBank/DDBJ databases">
        <title>Acidophilic actinobacteria isolated from forest soil.</title>
        <authorList>
            <person name="Golinska P."/>
        </authorList>
    </citation>
    <scope>NUCLEOTIDE SEQUENCE [LARGE SCALE GENOMIC DNA]</scope>
    <source>
        <strain evidence="2 3">NL8</strain>
    </source>
</reference>
<protein>
    <submittedName>
        <fullName evidence="2">Metallopeptidase family protein</fullName>
    </submittedName>
</protein>
<dbReference type="SUPFAM" id="SSF55486">
    <property type="entry name" value="Metalloproteases ('zincins'), catalytic domain"/>
    <property type="match status" value="1"/>
</dbReference>
<evidence type="ECO:0000256" key="1">
    <source>
        <dbReference type="SAM" id="MobiDB-lite"/>
    </source>
</evidence>
<evidence type="ECO:0000313" key="2">
    <source>
        <dbReference type="EMBL" id="MBS2546890.1"/>
    </source>
</evidence>
<gene>
    <name evidence="2" type="ORF">KGQ19_08405</name>
</gene>
<dbReference type="InterPro" id="IPR010428">
    <property type="entry name" value="Zincin_1"/>
</dbReference>
<dbReference type="Pfam" id="PF06262">
    <property type="entry name" value="Zincin_1"/>
    <property type="match status" value="1"/>
</dbReference>
<dbReference type="RefSeq" id="WP_212008527.1">
    <property type="nucleotide sequence ID" value="NZ_JAAFYZ010000019.1"/>
</dbReference>
<dbReference type="Gene3D" id="3.30.2010.20">
    <property type="match status" value="1"/>
</dbReference>
<keyword evidence="3" id="KW-1185">Reference proteome</keyword>
<comment type="caution">
    <text evidence="2">The sequence shown here is derived from an EMBL/GenBank/DDBJ whole genome shotgun (WGS) entry which is preliminary data.</text>
</comment>
<name>A0ABS5KLI3_9ACTN</name>
<proteinExistence type="predicted"/>
<feature type="compositionally biased region" description="Basic residues" evidence="1">
    <location>
        <begin position="30"/>
        <end position="42"/>
    </location>
</feature>
<dbReference type="EMBL" id="JAAFYZ010000019">
    <property type="protein sequence ID" value="MBS2546890.1"/>
    <property type="molecule type" value="Genomic_DNA"/>
</dbReference>
<dbReference type="InterPro" id="IPR038555">
    <property type="entry name" value="Zincin_1_sf"/>
</dbReference>